<evidence type="ECO:0000256" key="1">
    <source>
        <dbReference type="SAM" id="Coils"/>
    </source>
</evidence>
<organism evidence="3 4">
    <name type="scientific">Cirrhinus molitorella</name>
    <name type="common">mud carp</name>
    <dbReference type="NCBI Taxonomy" id="172907"/>
    <lineage>
        <taxon>Eukaryota</taxon>
        <taxon>Metazoa</taxon>
        <taxon>Chordata</taxon>
        <taxon>Craniata</taxon>
        <taxon>Vertebrata</taxon>
        <taxon>Euteleostomi</taxon>
        <taxon>Actinopterygii</taxon>
        <taxon>Neopterygii</taxon>
        <taxon>Teleostei</taxon>
        <taxon>Ostariophysi</taxon>
        <taxon>Cypriniformes</taxon>
        <taxon>Cyprinidae</taxon>
        <taxon>Labeoninae</taxon>
        <taxon>Labeonini</taxon>
        <taxon>Cirrhinus</taxon>
    </lineage>
</organism>
<dbReference type="Proteomes" id="UP001187343">
    <property type="component" value="Unassembled WGS sequence"/>
</dbReference>
<proteinExistence type="predicted"/>
<feature type="compositionally biased region" description="Low complexity" evidence="2">
    <location>
        <begin position="291"/>
        <end position="312"/>
    </location>
</feature>
<gene>
    <name evidence="3" type="ORF">Q8A67_004097</name>
</gene>
<evidence type="ECO:0000313" key="4">
    <source>
        <dbReference type="Proteomes" id="UP001187343"/>
    </source>
</evidence>
<accession>A0AA88Q988</accession>
<comment type="caution">
    <text evidence="3">The sequence shown here is derived from an EMBL/GenBank/DDBJ whole genome shotgun (WGS) entry which is preliminary data.</text>
</comment>
<dbReference type="EMBL" id="JAUYZG010000003">
    <property type="protein sequence ID" value="KAK2911964.1"/>
    <property type="molecule type" value="Genomic_DNA"/>
</dbReference>
<evidence type="ECO:0000313" key="3">
    <source>
        <dbReference type="EMBL" id="KAK2911964.1"/>
    </source>
</evidence>
<name>A0AA88Q988_9TELE</name>
<keyword evidence="1" id="KW-0175">Coiled coil</keyword>
<feature type="compositionally biased region" description="Low complexity" evidence="2">
    <location>
        <begin position="139"/>
        <end position="152"/>
    </location>
</feature>
<feature type="region of interest" description="Disordered" evidence="2">
    <location>
        <begin position="138"/>
        <end position="157"/>
    </location>
</feature>
<keyword evidence="4" id="KW-1185">Reference proteome</keyword>
<reference evidence="3" key="1">
    <citation type="submission" date="2023-08" db="EMBL/GenBank/DDBJ databases">
        <title>Chromosome-level Genome Assembly of mud carp (Cirrhinus molitorella).</title>
        <authorList>
            <person name="Liu H."/>
        </authorList>
    </citation>
    <scope>NUCLEOTIDE SEQUENCE</scope>
    <source>
        <strain evidence="3">Prfri</strain>
        <tissue evidence="3">Muscle</tissue>
    </source>
</reference>
<sequence>MESIAEEPLPRSISYPQTIRSAKDKKAYKYSLLKNNPETLMADVSQKGDRTITTNLLLYTTDCNLWHTVICKYYKSYRKLGICNGRQIQIYEENDANKAFLTVNIYHNGTIMFQGTEACLSSVQANFTSLKTLAEAEKQGANSDAAGDSDAQNSRERLEEMELNPVEQDPQLEQSVSQIRNSVSLQEVELVELRELALSHAISSERLQHLENKLNHLTHDFKTSVEELKREICKLQQDRETLNKELKTVRQELLLREGEIQSLRQQTESLTYICKQRPSSPITQTTAAHNPSPESSTTAATPAPVTTQTEAPKGPQQSDPQKTEVPRPGHPPQSPQPALYYQPTPQQLRPQQQVSLSWDQHQHNHRRPRAAPVRNNSIRAEQQPGPLPQPQRPEHQEQRTYTTALQEPNHTNLVEIKDLLRLICTRLEQ</sequence>
<dbReference type="AlphaFoldDB" id="A0AA88Q988"/>
<feature type="coiled-coil region" evidence="1">
    <location>
        <begin position="207"/>
        <end position="245"/>
    </location>
</feature>
<evidence type="ECO:0000256" key="2">
    <source>
        <dbReference type="SAM" id="MobiDB-lite"/>
    </source>
</evidence>
<feature type="compositionally biased region" description="Low complexity" evidence="2">
    <location>
        <begin position="342"/>
        <end position="353"/>
    </location>
</feature>
<feature type="region of interest" description="Disordered" evidence="2">
    <location>
        <begin position="278"/>
        <end position="375"/>
    </location>
</feature>
<protein>
    <submittedName>
        <fullName evidence="3">Uncharacterized protein</fullName>
    </submittedName>
</protein>
<feature type="compositionally biased region" description="Polar residues" evidence="2">
    <location>
        <begin position="278"/>
        <end position="289"/>
    </location>
</feature>